<dbReference type="GO" id="GO:0070402">
    <property type="term" value="F:NADPH binding"/>
    <property type="evidence" value="ECO:0007669"/>
    <property type="project" value="TreeGrafter"/>
</dbReference>
<evidence type="ECO:0000313" key="6">
    <source>
        <dbReference type="EMBL" id="KAK3312349.1"/>
    </source>
</evidence>
<proteinExistence type="predicted"/>
<reference evidence="6" key="2">
    <citation type="submission" date="2023-06" db="EMBL/GenBank/DDBJ databases">
        <authorList>
            <consortium name="Lawrence Berkeley National Laboratory"/>
            <person name="Haridas S."/>
            <person name="Hensen N."/>
            <person name="Bonometti L."/>
            <person name="Westerberg I."/>
            <person name="Brannstrom I.O."/>
            <person name="Guillou S."/>
            <person name="Cros-Aarteil S."/>
            <person name="Calhoun S."/>
            <person name="Kuo A."/>
            <person name="Mondo S."/>
            <person name="Pangilinan J."/>
            <person name="Riley R."/>
            <person name="Labutti K."/>
            <person name="Andreopoulos B."/>
            <person name="Lipzen A."/>
            <person name="Chen C."/>
            <person name="Yanf M."/>
            <person name="Daum C."/>
            <person name="Ng V."/>
            <person name="Clum A."/>
            <person name="Steindorff A."/>
            <person name="Ohm R."/>
            <person name="Martin F."/>
            <person name="Silar P."/>
            <person name="Natvig D."/>
            <person name="Lalanne C."/>
            <person name="Gautier V."/>
            <person name="Ament-Velasquez S.L."/>
            <person name="Kruys A."/>
            <person name="Hutchinson M.I."/>
            <person name="Powell A.J."/>
            <person name="Barry K."/>
            <person name="Miller A.N."/>
            <person name="Grigoriev I.V."/>
            <person name="Debuchy R."/>
            <person name="Gladieux P."/>
            <person name="Thoren M.H."/>
            <person name="Johannesson H."/>
        </authorList>
    </citation>
    <scope>NUCLEOTIDE SEQUENCE</scope>
    <source>
        <strain evidence="6">CBS 118394</strain>
    </source>
</reference>
<evidence type="ECO:0000259" key="5">
    <source>
        <dbReference type="SMART" id="SM00829"/>
    </source>
</evidence>
<evidence type="ECO:0000256" key="4">
    <source>
        <dbReference type="ARBA" id="ARBA00070796"/>
    </source>
</evidence>
<evidence type="ECO:0000256" key="1">
    <source>
        <dbReference type="ARBA" id="ARBA00022857"/>
    </source>
</evidence>
<dbReference type="EMBL" id="JAUEDM010000009">
    <property type="protein sequence ID" value="KAK3312349.1"/>
    <property type="molecule type" value="Genomic_DNA"/>
</dbReference>
<reference evidence="6" key="1">
    <citation type="journal article" date="2023" name="Mol. Phylogenet. Evol.">
        <title>Genome-scale phylogeny and comparative genomics of the fungal order Sordariales.</title>
        <authorList>
            <person name="Hensen N."/>
            <person name="Bonometti L."/>
            <person name="Westerberg I."/>
            <person name="Brannstrom I.O."/>
            <person name="Guillou S."/>
            <person name="Cros-Aarteil S."/>
            <person name="Calhoun S."/>
            <person name="Haridas S."/>
            <person name="Kuo A."/>
            <person name="Mondo S."/>
            <person name="Pangilinan J."/>
            <person name="Riley R."/>
            <person name="LaButti K."/>
            <person name="Andreopoulos B."/>
            <person name="Lipzen A."/>
            <person name="Chen C."/>
            <person name="Yan M."/>
            <person name="Daum C."/>
            <person name="Ng V."/>
            <person name="Clum A."/>
            <person name="Steindorff A."/>
            <person name="Ohm R.A."/>
            <person name="Martin F."/>
            <person name="Silar P."/>
            <person name="Natvig D.O."/>
            <person name="Lalanne C."/>
            <person name="Gautier V."/>
            <person name="Ament-Velasquez S.L."/>
            <person name="Kruys A."/>
            <person name="Hutchinson M.I."/>
            <person name="Powell A.J."/>
            <person name="Barry K."/>
            <person name="Miller A.N."/>
            <person name="Grigoriev I.V."/>
            <person name="Debuchy R."/>
            <person name="Gladieux P."/>
            <person name="Hiltunen Thoren M."/>
            <person name="Johannesson H."/>
        </authorList>
    </citation>
    <scope>NUCLEOTIDE SEQUENCE</scope>
    <source>
        <strain evidence="6">CBS 118394</strain>
    </source>
</reference>
<keyword evidence="1" id="KW-0521">NADP</keyword>
<dbReference type="PANTHER" id="PTHR48106">
    <property type="entry name" value="QUINONE OXIDOREDUCTASE PIG3-RELATED"/>
    <property type="match status" value="1"/>
</dbReference>
<protein>
    <recommendedName>
        <fullName evidence="4">Probable quinone oxidoreductase</fullName>
    </recommendedName>
    <alternativeName>
        <fullName evidence="3">NADPH:quinone reductase</fullName>
    </alternativeName>
</protein>
<dbReference type="Gene3D" id="3.40.50.720">
    <property type="entry name" value="NAD(P)-binding Rossmann-like Domain"/>
    <property type="match status" value="1"/>
</dbReference>
<evidence type="ECO:0000256" key="3">
    <source>
        <dbReference type="ARBA" id="ARBA00043088"/>
    </source>
</evidence>
<dbReference type="GO" id="GO:0003960">
    <property type="term" value="F:quinone reductase (NADPH) activity"/>
    <property type="evidence" value="ECO:0007669"/>
    <property type="project" value="InterPro"/>
</dbReference>
<dbReference type="InterPro" id="IPR036291">
    <property type="entry name" value="NAD(P)-bd_dom_sf"/>
</dbReference>
<evidence type="ECO:0000313" key="7">
    <source>
        <dbReference type="Proteomes" id="UP001283341"/>
    </source>
</evidence>
<dbReference type="Pfam" id="PF08240">
    <property type="entry name" value="ADH_N"/>
    <property type="match status" value="1"/>
</dbReference>
<dbReference type="InterPro" id="IPR013149">
    <property type="entry name" value="ADH-like_C"/>
</dbReference>
<comment type="caution">
    <text evidence="6">The sequence shown here is derived from an EMBL/GenBank/DDBJ whole genome shotgun (WGS) entry which is preliminary data.</text>
</comment>
<dbReference type="SUPFAM" id="SSF50129">
    <property type="entry name" value="GroES-like"/>
    <property type="match status" value="1"/>
</dbReference>
<accession>A0AAE0LZ86</accession>
<dbReference type="FunFam" id="3.40.50.720:FF:000053">
    <property type="entry name" value="Quinone oxidoreductase 1"/>
    <property type="match status" value="1"/>
</dbReference>
<keyword evidence="7" id="KW-1185">Reference proteome</keyword>
<dbReference type="InterPro" id="IPR020843">
    <property type="entry name" value="ER"/>
</dbReference>
<dbReference type="InterPro" id="IPR011032">
    <property type="entry name" value="GroES-like_sf"/>
</dbReference>
<dbReference type="AlphaFoldDB" id="A0AAE0LZ86"/>
<dbReference type="InterPro" id="IPR047618">
    <property type="entry name" value="QOR-like"/>
</dbReference>
<dbReference type="PANTHER" id="PTHR48106:SF13">
    <property type="entry name" value="QUINONE OXIDOREDUCTASE-RELATED"/>
    <property type="match status" value="1"/>
</dbReference>
<dbReference type="GO" id="GO:0035925">
    <property type="term" value="F:mRNA 3'-UTR AU-rich region binding"/>
    <property type="evidence" value="ECO:0007669"/>
    <property type="project" value="TreeGrafter"/>
</dbReference>
<dbReference type="CDD" id="cd05286">
    <property type="entry name" value="QOR2"/>
    <property type="match status" value="1"/>
</dbReference>
<organism evidence="6 7">
    <name type="scientific">Apodospora peruviana</name>
    <dbReference type="NCBI Taxonomy" id="516989"/>
    <lineage>
        <taxon>Eukaryota</taxon>
        <taxon>Fungi</taxon>
        <taxon>Dikarya</taxon>
        <taxon>Ascomycota</taxon>
        <taxon>Pezizomycotina</taxon>
        <taxon>Sordariomycetes</taxon>
        <taxon>Sordariomycetidae</taxon>
        <taxon>Sordariales</taxon>
        <taxon>Lasiosphaeriaceae</taxon>
        <taxon>Apodospora</taxon>
    </lineage>
</organism>
<dbReference type="GO" id="GO:0005829">
    <property type="term" value="C:cytosol"/>
    <property type="evidence" value="ECO:0007669"/>
    <property type="project" value="TreeGrafter"/>
</dbReference>
<dbReference type="InterPro" id="IPR013154">
    <property type="entry name" value="ADH-like_N"/>
</dbReference>
<keyword evidence="2" id="KW-0560">Oxidoreductase</keyword>
<gene>
    <name evidence="6" type="ORF">B0H66DRAFT_486159</name>
</gene>
<sequence length="334" mass="35503">MPPVPKTMSGILITENGGPEVLQYKTDIPVPVLKEGEVLVKNEFMGINYIDTYFRTGLYKAPLPLITGKEAAGTIIAVHSSTGGFKEGDRVTYLHDHAYAEFTAVPASKLAHIPDGISSQQAAASMLQGLTALTFAREAAGLDKTLGLGEGPWVLVHAAAGGTGTNLVQILSVMGAKVIGTAGGAEKCELAKKNGAQWAIDNKNEDVVARVKEITGGHGVDVVFDGVGKATFDGDLEMIARKGTLVSFGNASGPVPPIDVLKLGAKNIKLMRPVLFNYIVTQEERDSYTAELFDLLKSGKVNVKIHDIYPLKDVARAHSDLEGRKTTGKLLLKL</sequence>
<dbReference type="Gene3D" id="3.90.180.10">
    <property type="entry name" value="Medium-chain alcohol dehydrogenases, catalytic domain"/>
    <property type="match status" value="1"/>
</dbReference>
<dbReference type="SUPFAM" id="SSF51735">
    <property type="entry name" value="NAD(P)-binding Rossmann-fold domains"/>
    <property type="match status" value="1"/>
</dbReference>
<dbReference type="SMART" id="SM00829">
    <property type="entry name" value="PKS_ER"/>
    <property type="match status" value="1"/>
</dbReference>
<dbReference type="Pfam" id="PF00107">
    <property type="entry name" value="ADH_zinc_N"/>
    <property type="match status" value="1"/>
</dbReference>
<dbReference type="Proteomes" id="UP001283341">
    <property type="component" value="Unassembled WGS sequence"/>
</dbReference>
<name>A0AAE0LZ86_9PEZI</name>
<evidence type="ECO:0000256" key="2">
    <source>
        <dbReference type="ARBA" id="ARBA00023002"/>
    </source>
</evidence>
<feature type="domain" description="Enoyl reductase (ER)" evidence="5">
    <location>
        <begin position="17"/>
        <end position="332"/>
    </location>
</feature>